<reference evidence="2 3" key="2">
    <citation type="submission" date="2007-09" db="EMBL/GenBank/DDBJ databases">
        <title>Draft genome sequence of Clostridium bolteae (ATCC BAA-613).</title>
        <authorList>
            <person name="Sudarsanam P."/>
            <person name="Ley R."/>
            <person name="Guruge J."/>
            <person name="Turnbaugh P.J."/>
            <person name="Mahowald M."/>
            <person name="Liep D."/>
            <person name="Gordon J."/>
        </authorList>
    </citation>
    <scope>NUCLEOTIDE SEQUENCE [LARGE SCALE GENOMIC DNA]</scope>
    <source>
        <strain evidence="3">ATCC BAA-613 / DSM 15670 / CCUG 46953 / JCM 12243 / WAL 16351</strain>
    </source>
</reference>
<dbReference type="EMBL" id="ABCC02000017">
    <property type="protein sequence ID" value="EDP18091.1"/>
    <property type="molecule type" value="Genomic_DNA"/>
</dbReference>
<keyword evidence="1" id="KW-0812">Transmembrane</keyword>
<gene>
    <name evidence="2" type="ORF">CLOBOL_01445</name>
</gene>
<comment type="caution">
    <text evidence="2">The sequence shown here is derived from an EMBL/GenBank/DDBJ whole genome shotgun (WGS) entry which is preliminary data.</text>
</comment>
<keyword evidence="1" id="KW-0472">Membrane</keyword>
<accession>A8RKY3</accession>
<dbReference type="PaxDb" id="411902-CLOBOL_01445"/>
<proteinExistence type="predicted"/>
<dbReference type="AlphaFoldDB" id="A8RKY3"/>
<keyword evidence="1" id="KW-1133">Transmembrane helix</keyword>
<dbReference type="Proteomes" id="UP000005396">
    <property type="component" value="Unassembled WGS sequence"/>
</dbReference>
<feature type="transmembrane region" description="Helical" evidence="1">
    <location>
        <begin position="12"/>
        <end position="35"/>
    </location>
</feature>
<evidence type="ECO:0000256" key="1">
    <source>
        <dbReference type="SAM" id="Phobius"/>
    </source>
</evidence>
<reference evidence="2 3" key="1">
    <citation type="submission" date="2007-08" db="EMBL/GenBank/DDBJ databases">
        <authorList>
            <person name="Fulton L."/>
            <person name="Clifton S."/>
            <person name="Fulton B."/>
            <person name="Xu J."/>
            <person name="Minx P."/>
            <person name="Pepin K.H."/>
            <person name="Johnson M."/>
            <person name="Thiruvilangam P."/>
            <person name="Bhonagiri V."/>
            <person name="Nash W.E."/>
            <person name="Mardis E.R."/>
            <person name="Wilson R.K."/>
        </authorList>
    </citation>
    <scope>NUCLEOTIDE SEQUENCE [LARGE SCALE GENOMIC DNA]</scope>
    <source>
        <strain evidence="3">ATCC BAA-613 / DSM 15670 / CCUG 46953 / JCM 12243 / WAL 16351</strain>
    </source>
</reference>
<dbReference type="HOGENOM" id="CLU_3355373_0_0_9"/>
<protein>
    <submittedName>
        <fullName evidence="2">Uncharacterized protein</fullName>
    </submittedName>
</protein>
<evidence type="ECO:0000313" key="2">
    <source>
        <dbReference type="EMBL" id="EDP18091.1"/>
    </source>
</evidence>
<sequence length="36" mass="4293">MKGRIQDNNAALYYYGYAVNPGMPFFRYTILTMLIW</sequence>
<name>A8RKY3_ENTBW</name>
<organism evidence="2 3">
    <name type="scientific">Enterocloster bolteae (strain ATCC BAA-613 / DSM 15670 / CCUG 46953 / JCM 12243 / WAL 16351)</name>
    <name type="common">Clostridium bolteae</name>
    <dbReference type="NCBI Taxonomy" id="411902"/>
    <lineage>
        <taxon>Bacteria</taxon>
        <taxon>Bacillati</taxon>
        <taxon>Bacillota</taxon>
        <taxon>Clostridia</taxon>
        <taxon>Lachnospirales</taxon>
        <taxon>Lachnospiraceae</taxon>
        <taxon>Enterocloster</taxon>
    </lineage>
</organism>
<evidence type="ECO:0000313" key="3">
    <source>
        <dbReference type="Proteomes" id="UP000005396"/>
    </source>
</evidence>